<protein>
    <submittedName>
        <fullName evidence="1">Uncharacterized protein</fullName>
    </submittedName>
</protein>
<comment type="caution">
    <text evidence="1">The sequence shown here is derived from an EMBL/GenBank/DDBJ whole genome shotgun (WGS) entry which is preliminary data.</text>
</comment>
<evidence type="ECO:0000313" key="2">
    <source>
        <dbReference type="Proteomes" id="UP001201262"/>
    </source>
</evidence>
<evidence type="ECO:0000313" key="1">
    <source>
        <dbReference type="EMBL" id="KAH8696266.1"/>
    </source>
</evidence>
<dbReference type="GO" id="GO:0003824">
    <property type="term" value="F:catalytic activity"/>
    <property type="evidence" value="ECO:0007669"/>
    <property type="project" value="InterPro"/>
</dbReference>
<sequence>MASAVLAIGEYGTSSAARIADSMLQSVPNIRNGLMVGISGGAPSSKHSVNGLKVQYESDDHDLEKSIESVLEKKKRLRKAYKQFDSVSDRLYCSHITHPPADLILGSLKQLIQGQLSIPDTVKGFYSRYMRTNTRPLVEVFSDALYHVTASYQKVIVVIDRLDEYEGCDKFPREIFKLQ</sequence>
<name>A0AAD4KTJ9_9EURO</name>
<dbReference type="AlphaFoldDB" id="A0AAD4KTJ9"/>
<proteinExistence type="predicted"/>
<organism evidence="1 2">
    <name type="scientific">Talaromyces proteolyticus</name>
    <dbReference type="NCBI Taxonomy" id="1131652"/>
    <lineage>
        <taxon>Eukaryota</taxon>
        <taxon>Fungi</taxon>
        <taxon>Dikarya</taxon>
        <taxon>Ascomycota</taxon>
        <taxon>Pezizomycotina</taxon>
        <taxon>Eurotiomycetes</taxon>
        <taxon>Eurotiomycetidae</taxon>
        <taxon>Eurotiales</taxon>
        <taxon>Trichocomaceae</taxon>
        <taxon>Talaromyces</taxon>
        <taxon>Talaromyces sect. Bacilispori</taxon>
    </lineage>
</organism>
<gene>
    <name evidence="1" type="ORF">BGW36DRAFT_451540</name>
</gene>
<dbReference type="GeneID" id="70252113"/>
<dbReference type="Gene3D" id="3.40.50.1580">
    <property type="entry name" value="Nucleoside phosphorylase domain"/>
    <property type="match status" value="1"/>
</dbReference>
<dbReference type="Proteomes" id="UP001201262">
    <property type="component" value="Unassembled WGS sequence"/>
</dbReference>
<accession>A0AAD4KTJ9</accession>
<keyword evidence="2" id="KW-1185">Reference proteome</keyword>
<dbReference type="InterPro" id="IPR035994">
    <property type="entry name" value="Nucleoside_phosphorylase_sf"/>
</dbReference>
<reference evidence="1" key="1">
    <citation type="submission" date="2021-12" db="EMBL/GenBank/DDBJ databases">
        <title>Convergent genome expansion in fungi linked to evolution of root-endophyte symbiosis.</title>
        <authorList>
            <consortium name="DOE Joint Genome Institute"/>
            <person name="Ke Y.-H."/>
            <person name="Bonito G."/>
            <person name="Liao H.-L."/>
            <person name="Looney B."/>
            <person name="Rojas-Flechas A."/>
            <person name="Nash J."/>
            <person name="Hameed K."/>
            <person name="Schadt C."/>
            <person name="Martin F."/>
            <person name="Crous P.W."/>
            <person name="Miettinen O."/>
            <person name="Magnuson J.K."/>
            <person name="Labbe J."/>
            <person name="Jacobson D."/>
            <person name="Doktycz M.J."/>
            <person name="Veneault-Fourrey C."/>
            <person name="Kuo A."/>
            <person name="Mondo S."/>
            <person name="Calhoun S."/>
            <person name="Riley R."/>
            <person name="Ohm R."/>
            <person name="LaButti K."/>
            <person name="Andreopoulos B."/>
            <person name="Pangilinan J."/>
            <person name="Nolan M."/>
            <person name="Tritt A."/>
            <person name="Clum A."/>
            <person name="Lipzen A."/>
            <person name="Daum C."/>
            <person name="Barry K."/>
            <person name="Grigoriev I.V."/>
            <person name="Vilgalys R."/>
        </authorList>
    </citation>
    <scope>NUCLEOTIDE SEQUENCE</scope>
    <source>
        <strain evidence="1">PMI_201</strain>
    </source>
</reference>
<dbReference type="GO" id="GO:0009116">
    <property type="term" value="P:nucleoside metabolic process"/>
    <property type="evidence" value="ECO:0007669"/>
    <property type="project" value="InterPro"/>
</dbReference>
<dbReference type="RefSeq" id="XP_046071204.1">
    <property type="nucleotide sequence ID" value="XM_046221826.1"/>
</dbReference>
<dbReference type="EMBL" id="JAJTJA010000007">
    <property type="protein sequence ID" value="KAH8696266.1"/>
    <property type="molecule type" value="Genomic_DNA"/>
</dbReference>